<reference evidence="2" key="1">
    <citation type="journal article" date="2011" name="Genome Biol.">
        <title>Comparative genomics of the social amoebae Dictyostelium discoideum and Dictyostelium purpureum.</title>
        <authorList>
            <consortium name="US DOE Joint Genome Institute (JGI-PGF)"/>
            <person name="Sucgang R."/>
            <person name="Kuo A."/>
            <person name="Tian X."/>
            <person name="Salerno W."/>
            <person name="Parikh A."/>
            <person name="Feasley C.L."/>
            <person name="Dalin E."/>
            <person name="Tu H."/>
            <person name="Huang E."/>
            <person name="Barry K."/>
            <person name="Lindquist E."/>
            <person name="Shapiro H."/>
            <person name="Bruce D."/>
            <person name="Schmutz J."/>
            <person name="Salamov A."/>
            <person name="Fey P."/>
            <person name="Gaudet P."/>
            <person name="Anjard C."/>
            <person name="Babu M.M."/>
            <person name="Basu S."/>
            <person name="Bushmanova Y."/>
            <person name="van der Wel H."/>
            <person name="Katoh-Kurasawa M."/>
            <person name="Dinh C."/>
            <person name="Coutinho P.M."/>
            <person name="Saito T."/>
            <person name="Elias M."/>
            <person name="Schaap P."/>
            <person name="Kay R.R."/>
            <person name="Henrissat B."/>
            <person name="Eichinger L."/>
            <person name="Rivero F."/>
            <person name="Putnam N.H."/>
            <person name="West C.M."/>
            <person name="Loomis W.F."/>
            <person name="Chisholm R.L."/>
            <person name="Shaulsky G."/>
            <person name="Strassmann J.E."/>
            <person name="Queller D.C."/>
            <person name="Kuspa A."/>
            <person name="Grigoriev I.V."/>
        </authorList>
    </citation>
    <scope>NUCLEOTIDE SEQUENCE [LARGE SCALE GENOMIC DNA]</scope>
    <source>
        <strain evidence="2">QSDP1</strain>
    </source>
</reference>
<proteinExistence type="predicted"/>
<dbReference type="VEuPathDB" id="AmoebaDB:DICPUDRAFT_150980"/>
<gene>
    <name evidence="1" type="ORF">DICPUDRAFT_150980</name>
</gene>
<accession>F0ZHQ5</accession>
<dbReference type="RefSeq" id="XP_003286948.1">
    <property type="nucleotide sequence ID" value="XM_003286900.1"/>
</dbReference>
<evidence type="ECO:0000313" key="2">
    <source>
        <dbReference type="Proteomes" id="UP000001064"/>
    </source>
</evidence>
<dbReference type="GeneID" id="10500440"/>
<dbReference type="Proteomes" id="UP000001064">
    <property type="component" value="Unassembled WGS sequence"/>
</dbReference>
<sequence length="73" mass="8048">MTILHSLSFNGNGINSSNIKTSNQNNNIDINPQYTNTQSSNSTCLFSSNFSQTIYIDKKPNLPPDPALKCNIL</sequence>
<dbReference type="InParanoid" id="F0ZHQ5"/>
<protein>
    <submittedName>
        <fullName evidence="1">Uncharacterized protein</fullName>
    </submittedName>
</protein>
<dbReference type="EMBL" id="GL871024">
    <property type="protein sequence ID" value="EGC36503.1"/>
    <property type="molecule type" value="Genomic_DNA"/>
</dbReference>
<keyword evidence="2" id="KW-1185">Reference proteome</keyword>
<dbReference type="AlphaFoldDB" id="F0ZHQ5"/>
<evidence type="ECO:0000313" key="1">
    <source>
        <dbReference type="EMBL" id="EGC36503.1"/>
    </source>
</evidence>
<name>F0ZHQ5_DICPU</name>
<dbReference type="KEGG" id="dpp:DICPUDRAFT_150980"/>
<organism evidence="1 2">
    <name type="scientific">Dictyostelium purpureum</name>
    <name type="common">Slime mold</name>
    <dbReference type="NCBI Taxonomy" id="5786"/>
    <lineage>
        <taxon>Eukaryota</taxon>
        <taxon>Amoebozoa</taxon>
        <taxon>Evosea</taxon>
        <taxon>Eumycetozoa</taxon>
        <taxon>Dictyostelia</taxon>
        <taxon>Dictyosteliales</taxon>
        <taxon>Dictyosteliaceae</taxon>
        <taxon>Dictyostelium</taxon>
    </lineage>
</organism>